<dbReference type="InterPro" id="IPR010998">
    <property type="entry name" value="Integrase_recombinase_N"/>
</dbReference>
<evidence type="ECO:0000256" key="4">
    <source>
        <dbReference type="SAM" id="Phobius"/>
    </source>
</evidence>
<gene>
    <name evidence="6" type="ORF">UY16_C0068G0001</name>
</gene>
<name>A0A0G1WUF6_9BACT</name>
<dbReference type="AlphaFoldDB" id="A0A0G1WUF6"/>
<evidence type="ECO:0000259" key="5">
    <source>
        <dbReference type="PROSITE" id="PS51900"/>
    </source>
</evidence>
<evidence type="ECO:0000313" key="7">
    <source>
        <dbReference type="Proteomes" id="UP000034739"/>
    </source>
</evidence>
<accession>A0A0G1WUF6</accession>
<keyword evidence="4" id="KW-0472">Membrane</keyword>
<dbReference type="GO" id="GO:0015074">
    <property type="term" value="P:DNA integration"/>
    <property type="evidence" value="ECO:0007669"/>
    <property type="project" value="InterPro"/>
</dbReference>
<dbReference type="InterPro" id="IPR004107">
    <property type="entry name" value="Integrase_SAM-like_N"/>
</dbReference>
<keyword evidence="4" id="KW-0812">Transmembrane</keyword>
<evidence type="ECO:0000256" key="2">
    <source>
        <dbReference type="PROSITE-ProRule" id="PRU01248"/>
    </source>
</evidence>
<comment type="caution">
    <text evidence="6">The sequence shown here is derived from an EMBL/GenBank/DDBJ whole genome shotgun (WGS) entry which is preliminary data.</text>
</comment>
<dbReference type="GO" id="GO:0003677">
    <property type="term" value="F:DNA binding"/>
    <property type="evidence" value="ECO:0007669"/>
    <property type="project" value="UniProtKB-UniRule"/>
</dbReference>
<organism evidence="6 7">
    <name type="scientific">Candidatus Gottesmanbacteria bacterium GW2011_GWA2_47_9</name>
    <dbReference type="NCBI Taxonomy" id="1618445"/>
    <lineage>
        <taxon>Bacteria</taxon>
        <taxon>Candidatus Gottesmaniibacteriota</taxon>
    </lineage>
</organism>
<reference evidence="6 7" key="1">
    <citation type="journal article" date="2015" name="Nature">
        <title>rRNA introns, odd ribosomes, and small enigmatic genomes across a large radiation of phyla.</title>
        <authorList>
            <person name="Brown C.T."/>
            <person name="Hug L.A."/>
            <person name="Thomas B.C."/>
            <person name="Sharon I."/>
            <person name="Castelle C.J."/>
            <person name="Singh A."/>
            <person name="Wilkins M.J."/>
            <person name="Williams K.H."/>
            <person name="Banfield J.F."/>
        </authorList>
    </citation>
    <scope>NUCLEOTIDE SEQUENCE [LARGE SCALE GENOMIC DNA]</scope>
</reference>
<dbReference type="Gene3D" id="1.10.150.130">
    <property type="match status" value="1"/>
</dbReference>
<proteinExistence type="predicted"/>
<keyword evidence="4" id="KW-1133">Transmembrane helix</keyword>
<dbReference type="EMBL" id="LCOY01000068">
    <property type="protein sequence ID" value="KKU85800.1"/>
    <property type="molecule type" value="Genomic_DNA"/>
</dbReference>
<sequence length="314" mass="33642">MKLLPDHIDHYIEALAKTGLSPATIERKTSSLRKFSQWAAEKGYLSPSNGAEVARPNSEVLRSVGSPLAPPAPSAKNLNLSDFPAPEMPSQSTDTVVVSASSNAPIAADYNPTIFPSKPTDDDKKKKKKRAAVFLAIGGATLILALLLLNRQAIVFRLVGIFAKPGPEQQQIILQPSPTPSKAIKTDQPGLPPEASAKAGPIVATSNEPWIVFFKGIVTGAAGQPATQNGSLQFSLYQEPTGGSALWTSKVWQLSPNEAGNFIARLGDTTQQDSPIPQDLFFQHEYLYLGIKYTDSRNLASDSGNQSVKLDQVP</sequence>
<keyword evidence="1 2" id="KW-0238">DNA-binding</keyword>
<dbReference type="Pfam" id="PF02899">
    <property type="entry name" value="Phage_int_SAM_1"/>
    <property type="match status" value="1"/>
</dbReference>
<feature type="non-terminal residue" evidence="6">
    <location>
        <position position="314"/>
    </location>
</feature>
<dbReference type="PROSITE" id="PS51900">
    <property type="entry name" value="CB"/>
    <property type="match status" value="1"/>
</dbReference>
<dbReference type="InterPro" id="IPR044068">
    <property type="entry name" value="CB"/>
</dbReference>
<feature type="domain" description="Core-binding (CB)" evidence="5">
    <location>
        <begin position="1"/>
        <end position="40"/>
    </location>
</feature>
<dbReference type="Proteomes" id="UP000034739">
    <property type="component" value="Unassembled WGS sequence"/>
</dbReference>
<evidence type="ECO:0000256" key="1">
    <source>
        <dbReference type="ARBA" id="ARBA00023125"/>
    </source>
</evidence>
<feature type="transmembrane region" description="Helical" evidence="4">
    <location>
        <begin position="131"/>
        <end position="149"/>
    </location>
</feature>
<feature type="region of interest" description="Disordered" evidence="3">
    <location>
        <begin position="178"/>
        <end position="198"/>
    </location>
</feature>
<evidence type="ECO:0000256" key="3">
    <source>
        <dbReference type="SAM" id="MobiDB-lite"/>
    </source>
</evidence>
<evidence type="ECO:0000313" key="6">
    <source>
        <dbReference type="EMBL" id="KKU85800.1"/>
    </source>
</evidence>
<protein>
    <recommendedName>
        <fullName evidence="5">Core-binding (CB) domain-containing protein</fullName>
    </recommendedName>
</protein>